<dbReference type="PROSITE" id="PS00107">
    <property type="entry name" value="PROTEIN_KINASE_ATP"/>
    <property type="match status" value="1"/>
</dbReference>
<dbReference type="InterPro" id="IPR000719">
    <property type="entry name" value="Prot_kinase_dom"/>
</dbReference>
<dbReference type="PANTHER" id="PTHR43289">
    <property type="entry name" value="MITOGEN-ACTIVATED PROTEIN KINASE KINASE KINASE 20-RELATED"/>
    <property type="match status" value="1"/>
</dbReference>
<feature type="transmembrane region" description="Helical" evidence="9">
    <location>
        <begin position="324"/>
        <end position="346"/>
    </location>
</feature>
<feature type="domain" description="Protein kinase" evidence="10">
    <location>
        <begin position="17"/>
        <end position="279"/>
    </location>
</feature>
<evidence type="ECO:0000256" key="8">
    <source>
        <dbReference type="SAM" id="MobiDB-lite"/>
    </source>
</evidence>
<keyword evidence="6 7" id="KW-0067">ATP-binding</keyword>
<reference evidence="12" key="1">
    <citation type="journal article" date="2019" name="Int. J. Syst. Evol. Microbiol.">
        <title>The Global Catalogue of Microorganisms (GCM) 10K type strain sequencing project: providing services to taxonomists for standard genome sequencing and annotation.</title>
        <authorList>
            <consortium name="The Broad Institute Genomics Platform"/>
            <consortium name="The Broad Institute Genome Sequencing Center for Infectious Disease"/>
            <person name="Wu L."/>
            <person name="Ma J."/>
        </authorList>
    </citation>
    <scope>NUCLEOTIDE SEQUENCE [LARGE SCALE GENOMIC DNA]</scope>
    <source>
        <strain evidence="12">JCM 17939</strain>
    </source>
</reference>
<accession>A0ABP8U1A9</accession>
<evidence type="ECO:0000313" key="11">
    <source>
        <dbReference type="EMBL" id="GAA4621511.1"/>
    </source>
</evidence>
<evidence type="ECO:0000256" key="9">
    <source>
        <dbReference type="SAM" id="Phobius"/>
    </source>
</evidence>
<evidence type="ECO:0000313" key="12">
    <source>
        <dbReference type="Proteomes" id="UP001501442"/>
    </source>
</evidence>
<dbReference type="RefSeq" id="WP_345429400.1">
    <property type="nucleotide sequence ID" value="NZ_BAABHK010000001.1"/>
</dbReference>
<dbReference type="Pfam" id="PF00069">
    <property type="entry name" value="Pkinase"/>
    <property type="match status" value="1"/>
</dbReference>
<sequence length="541" mass="57011">MRSGLELKPGAALAGRYQLEAPLGQGGMGEVWRGTDLRLRRAVAIKVLSSDLAVDQTAVARFRREAETAAALQHPGITVVFDVDVHEDAAGTTMFLVMELLEGRDLRALIDASPGGLAIPQVLSFATQIADALAAAHGRGVVHRDIKPQNLLVPPDGRVRICDFGIAHLVTATTRLTMNGAFLGTPRYMAPEQFRAEPTDHRTDLYALGCVVYEMLTGSPPFSEGELHTLMYQHLNQAPSPPSRKRPETPPHLDRLVLDLLAKSPADRPASAEAVASFLRSTTGAHGPEQAGAPQFAHTSPDPGLVGRHDSPPRTVAGGGHRRALVTGGAGLAALVLIGAAVFALWPDSTGKKTAASGPSQSRPSTQGSGSASPQQTASSGGTTPTGMAKPGQTFRIGQTAIVPFLNGSEEKLAITVTSIEKGAPGDLAPLKGTGEQTDGMTPFYVRYTVKNLNGPDLITSTSINMDAVLPGEAFTISTQPHVAFPKCADSPPNNGNMPKGSSYQPCALFLVPTGIAMTGVEWVQGQTETYDHPRGVYWKQ</sequence>
<evidence type="ECO:0000256" key="5">
    <source>
        <dbReference type="ARBA" id="ARBA00022777"/>
    </source>
</evidence>
<keyword evidence="5" id="KW-0418">Kinase</keyword>
<dbReference type="Gene3D" id="3.30.200.20">
    <property type="entry name" value="Phosphorylase Kinase, domain 1"/>
    <property type="match status" value="1"/>
</dbReference>
<keyword evidence="12" id="KW-1185">Reference proteome</keyword>
<evidence type="ECO:0000256" key="1">
    <source>
        <dbReference type="ARBA" id="ARBA00012513"/>
    </source>
</evidence>
<dbReference type="PANTHER" id="PTHR43289:SF6">
    <property type="entry name" value="SERINE_THREONINE-PROTEIN KINASE NEKL-3"/>
    <property type="match status" value="1"/>
</dbReference>
<dbReference type="InterPro" id="IPR008271">
    <property type="entry name" value="Ser/Thr_kinase_AS"/>
</dbReference>
<evidence type="ECO:0000256" key="2">
    <source>
        <dbReference type="ARBA" id="ARBA00022527"/>
    </source>
</evidence>
<feature type="compositionally biased region" description="Polar residues" evidence="8">
    <location>
        <begin position="357"/>
        <end position="386"/>
    </location>
</feature>
<evidence type="ECO:0000256" key="7">
    <source>
        <dbReference type="PROSITE-ProRule" id="PRU10141"/>
    </source>
</evidence>
<keyword evidence="9" id="KW-0472">Membrane</keyword>
<gene>
    <name evidence="11" type="ORF">GCM10023196_010000</name>
</gene>
<keyword evidence="2" id="KW-0723">Serine/threonine-protein kinase</keyword>
<protein>
    <recommendedName>
        <fullName evidence="1">non-specific serine/threonine protein kinase</fullName>
        <ecNumber evidence="1">2.7.11.1</ecNumber>
    </recommendedName>
</protein>
<comment type="caution">
    <text evidence="11">The sequence shown here is derived from an EMBL/GenBank/DDBJ whole genome shotgun (WGS) entry which is preliminary data.</text>
</comment>
<evidence type="ECO:0000256" key="3">
    <source>
        <dbReference type="ARBA" id="ARBA00022679"/>
    </source>
</evidence>
<dbReference type="CDD" id="cd14014">
    <property type="entry name" value="STKc_PknB_like"/>
    <property type="match status" value="1"/>
</dbReference>
<organism evidence="11 12">
    <name type="scientific">Actinoallomurus vinaceus</name>
    <dbReference type="NCBI Taxonomy" id="1080074"/>
    <lineage>
        <taxon>Bacteria</taxon>
        <taxon>Bacillati</taxon>
        <taxon>Actinomycetota</taxon>
        <taxon>Actinomycetes</taxon>
        <taxon>Streptosporangiales</taxon>
        <taxon>Thermomonosporaceae</taxon>
        <taxon>Actinoallomurus</taxon>
    </lineage>
</organism>
<dbReference type="Gene3D" id="1.10.510.10">
    <property type="entry name" value="Transferase(Phosphotransferase) domain 1"/>
    <property type="match status" value="1"/>
</dbReference>
<feature type="region of interest" description="Disordered" evidence="8">
    <location>
        <begin position="351"/>
        <end position="392"/>
    </location>
</feature>
<keyword evidence="3" id="KW-0808">Transferase</keyword>
<dbReference type="InterPro" id="IPR017441">
    <property type="entry name" value="Protein_kinase_ATP_BS"/>
</dbReference>
<keyword evidence="9" id="KW-0812">Transmembrane</keyword>
<dbReference type="PROSITE" id="PS00108">
    <property type="entry name" value="PROTEIN_KINASE_ST"/>
    <property type="match status" value="1"/>
</dbReference>
<feature type="binding site" evidence="7">
    <location>
        <position position="46"/>
    </location>
    <ligand>
        <name>ATP</name>
        <dbReference type="ChEBI" id="CHEBI:30616"/>
    </ligand>
</feature>
<name>A0ABP8U1A9_9ACTN</name>
<feature type="region of interest" description="Disordered" evidence="8">
    <location>
        <begin position="283"/>
        <end position="322"/>
    </location>
</feature>
<keyword evidence="9" id="KW-1133">Transmembrane helix</keyword>
<evidence type="ECO:0000259" key="10">
    <source>
        <dbReference type="SMART" id="SM00220"/>
    </source>
</evidence>
<evidence type="ECO:0000256" key="4">
    <source>
        <dbReference type="ARBA" id="ARBA00022741"/>
    </source>
</evidence>
<dbReference type="SUPFAM" id="SSF56112">
    <property type="entry name" value="Protein kinase-like (PK-like)"/>
    <property type="match status" value="1"/>
</dbReference>
<dbReference type="Proteomes" id="UP001501442">
    <property type="component" value="Unassembled WGS sequence"/>
</dbReference>
<evidence type="ECO:0000256" key="6">
    <source>
        <dbReference type="ARBA" id="ARBA00022840"/>
    </source>
</evidence>
<dbReference type="InterPro" id="IPR011009">
    <property type="entry name" value="Kinase-like_dom_sf"/>
</dbReference>
<dbReference type="SMART" id="SM00220">
    <property type="entry name" value="S_TKc"/>
    <property type="match status" value="1"/>
</dbReference>
<proteinExistence type="predicted"/>
<dbReference type="EMBL" id="BAABHK010000001">
    <property type="protein sequence ID" value="GAA4621511.1"/>
    <property type="molecule type" value="Genomic_DNA"/>
</dbReference>
<dbReference type="EC" id="2.7.11.1" evidence="1"/>
<keyword evidence="4 7" id="KW-0547">Nucleotide-binding</keyword>